<feature type="transmembrane region" description="Helical" evidence="2">
    <location>
        <begin position="344"/>
        <end position="365"/>
    </location>
</feature>
<feature type="compositionally biased region" description="Low complexity" evidence="1">
    <location>
        <begin position="543"/>
        <end position="568"/>
    </location>
</feature>
<dbReference type="Pfam" id="PF09746">
    <property type="entry name" value="Membralin"/>
    <property type="match status" value="1"/>
</dbReference>
<feature type="transmembrane region" description="Helical" evidence="2">
    <location>
        <begin position="306"/>
        <end position="324"/>
    </location>
</feature>
<dbReference type="HOGENOM" id="CLU_019069_2_1_1"/>
<dbReference type="AlphaFoldDB" id="E9HB46"/>
<dbReference type="eggNOG" id="KOG2092">
    <property type="taxonomic scope" value="Eukaryota"/>
</dbReference>
<dbReference type="OMA" id="TELPHND"/>
<dbReference type="InParanoid" id="E9HB46"/>
<evidence type="ECO:0000256" key="1">
    <source>
        <dbReference type="SAM" id="MobiDB-lite"/>
    </source>
</evidence>
<dbReference type="OrthoDB" id="6779347at2759"/>
<feature type="region of interest" description="Disordered" evidence="1">
    <location>
        <begin position="491"/>
        <end position="587"/>
    </location>
</feature>
<keyword evidence="2" id="KW-1133">Transmembrane helix</keyword>
<keyword evidence="4" id="KW-1185">Reference proteome</keyword>
<evidence type="ECO:0000256" key="2">
    <source>
        <dbReference type="SAM" id="Phobius"/>
    </source>
</evidence>
<evidence type="ECO:0000313" key="4">
    <source>
        <dbReference type="Proteomes" id="UP000000305"/>
    </source>
</evidence>
<evidence type="ECO:0000313" key="3">
    <source>
        <dbReference type="EMBL" id="EFX71033.1"/>
    </source>
</evidence>
<dbReference type="EMBL" id="GL732614">
    <property type="protein sequence ID" value="EFX71033.1"/>
    <property type="molecule type" value="Genomic_DNA"/>
</dbReference>
<dbReference type="Proteomes" id="UP000000305">
    <property type="component" value="Unassembled WGS sequence"/>
</dbReference>
<dbReference type="GO" id="GO:0034976">
    <property type="term" value="P:response to endoplasmic reticulum stress"/>
    <property type="evidence" value="ECO:0000318"/>
    <property type="project" value="GO_Central"/>
</dbReference>
<reference evidence="3 4" key="1">
    <citation type="journal article" date="2011" name="Science">
        <title>The ecoresponsive genome of Daphnia pulex.</title>
        <authorList>
            <person name="Colbourne J.K."/>
            <person name="Pfrender M.E."/>
            <person name="Gilbert D."/>
            <person name="Thomas W.K."/>
            <person name="Tucker A."/>
            <person name="Oakley T.H."/>
            <person name="Tokishita S."/>
            <person name="Aerts A."/>
            <person name="Arnold G.J."/>
            <person name="Basu M.K."/>
            <person name="Bauer D.J."/>
            <person name="Caceres C.E."/>
            <person name="Carmel L."/>
            <person name="Casola C."/>
            <person name="Choi J.H."/>
            <person name="Detter J.C."/>
            <person name="Dong Q."/>
            <person name="Dusheyko S."/>
            <person name="Eads B.D."/>
            <person name="Frohlich T."/>
            <person name="Geiler-Samerotte K.A."/>
            <person name="Gerlach D."/>
            <person name="Hatcher P."/>
            <person name="Jogdeo S."/>
            <person name="Krijgsveld J."/>
            <person name="Kriventseva E.V."/>
            <person name="Kultz D."/>
            <person name="Laforsch C."/>
            <person name="Lindquist E."/>
            <person name="Lopez J."/>
            <person name="Manak J.R."/>
            <person name="Muller J."/>
            <person name="Pangilinan J."/>
            <person name="Patwardhan R.P."/>
            <person name="Pitluck S."/>
            <person name="Pritham E.J."/>
            <person name="Rechtsteiner A."/>
            <person name="Rho M."/>
            <person name="Rogozin I.B."/>
            <person name="Sakarya O."/>
            <person name="Salamov A."/>
            <person name="Schaack S."/>
            <person name="Shapiro H."/>
            <person name="Shiga Y."/>
            <person name="Skalitzky C."/>
            <person name="Smith Z."/>
            <person name="Souvorov A."/>
            <person name="Sung W."/>
            <person name="Tang Z."/>
            <person name="Tsuchiya D."/>
            <person name="Tu H."/>
            <person name="Vos H."/>
            <person name="Wang M."/>
            <person name="Wolf Y.I."/>
            <person name="Yamagata H."/>
            <person name="Yamada T."/>
            <person name="Ye Y."/>
            <person name="Shaw J.R."/>
            <person name="Andrews J."/>
            <person name="Crease T.J."/>
            <person name="Tang H."/>
            <person name="Lucas S.M."/>
            <person name="Robertson H.M."/>
            <person name="Bork P."/>
            <person name="Koonin E.V."/>
            <person name="Zdobnov E.M."/>
            <person name="Grigoriev I.V."/>
            <person name="Lynch M."/>
            <person name="Boore J.L."/>
        </authorList>
    </citation>
    <scope>NUCLEOTIDE SEQUENCE [LARGE SCALE GENOMIC DNA]</scope>
</reference>
<feature type="transmembrane region" description="Helical" evidence="2">
    <location>
        <begin position="52"/>
        <end position="75"/>
    </location>
</feature>
<keyword evidence="2" id="KW-0472">Membrane</keyword>
<proteinExistence type="predicted"/>
<dbReference type="GO" id="GO:1904294">
    <property type="term" value="P:positive regulation of ERAD pathway"/>
    <property type="evidence" value="ECO:0000318"/>
    <property type="project" value="GO_Central"/>
</dbReference>
<dbReference type="KEGG" id="dpx:DAPPUDRAFT_327604"/>
<dbReference type="GO" id="GO:0005783">
    <property type="term" value="C:endoplasmic reticulum"/>
    <property type="evidence" value="ECO:0000318"/>
    <property type="project" value="GO_Central"/>
</dbReference>
<organism evidence="3 4">
    <name type="scientific">Daphnia pulex</name>
    <name type="common">Water flea</name>
    <dbReference type="NCBI Taxonomy" id="6669"/>
    <lineage>
        <taxon>Eukaryota</taxon>
        <taxon>Metazoa</taxon>
        <taxon>Ecdysozoa</taxon>
        <taxon>Arthropoda</taxon>
        <taxon>Crustacea</taxon>
        <taxon>Branchiopoda</taxon>
        <taxon>Diplostraca</taxon>
        <taxon>Cladocera</taxon>
        <taxon>Anomopoda</taxon>
        <taxon>Daphniidae</taxon>
        <taxon>Daphnia</taxon>
    </lineage>
</organism>
<keyword evidence="2" id="KW-0812">Transmembrane</keyword>
<dbReference type="PANTHER" id="PTHR21650:SF4">
    <property type="entry name" value="MEMBRALIN"/>
    <property type="match status" value="1"/>
</dbReference>
<protein>
    <recommendedName>
        <fullName evidence="5">Membralin</fullName>
    </recommendedName>
</protein>
<sequence>MNGAGPTLLNNNNPNYVNANQLATVRDRMFHAIFHRMAIAYARTFPKPIRRLLEWLFLLKALAAFLMLLYIHIIFSRSPITCLDHIKADWPREGIVRIDITRSGNGPDIQGYSLHHSYAKEQRIHQREQFEYQAMFGFWSGPYSSSADSEETESSALKETTELLSDEIYFNDTLTNNITNLDDERIDSLLPTEVSELDKIIRATVWPPEEYIVEFSLEYGFLRLSPTTRRKLNITILLVTLDPVNNTCFGDSFGRFLLDEFLGYNDFIMGAVKALAEAEDSQGYLRNVVTGEHYRFVNMWMARTSYIASAFAMVIFTLSISMLLRYSRNQIFIFIVDLLQMLEFNINVTFPVASFFTVILALVGMEAIMAEFFNDSSTAFYVIIFVWVADQYDAVCCHTSVTKRHWLRFFYLYHYAFYAYHYRFNGQYSGLALVTSWLFTQHSMLYFFHHYELPLILRQVQLQNMLIRTTNSSSAGGSSAGVTAVSTESVIDRNHRSPGPEADSDAQVDFETRDRDSDSPAPETLSDDSEMESIADGVHSDADPPANSGDGSSSSSIITAASTTSNNSVEILPAAPHPVVDSLQLTH</sequence>
<dbReference type="STRING" id="6669.E9HB46"/>
<dbReference type="PANTHER" id="PTHR21650">
    <property type="entry name" value="MEMBRALIN/KINETOCHORE PROTEIN NUF2"/>
    <property type="match status" value="1"/>
</dbReference>
<evidence type="ECO:0008006" key="5">
    <source>
        <dbReference type="Google" id="ProtNLM"/>
    </source>
</evidence>
<gene>
    <name evidence="3" type="ORF">DAPPUDRAFT_327604</name>
</gene>
<accession>E9HB46</accession>
<dbReference type="PhylomeDB" id="E9HB46"/>
<name>E9HB46_DAPPU</name>
<dbReference type="InterPro" id="IPR019144">
    <property type="entry name" value="Membralin"/>
</dbReference>